<dbReference type="InterPro" id="IPR011990">
    <property type="entry name" value="TPR-like_helical_dom_sf"/>
</dbReference>
<reference evidence="3 4" key="1">
    <citation type="submission" date="2021-01" db="EMBL/GenBank/DDBJ databases">
        <title>FDA dAtabase for Regulatory Grade micrObial Sequences (FDA-ARGOS): Supporting development and validation of Infectious Disease Dx tests.</title>
        <authorList>
            <person name="Sproer C."/>
            <person name="Gronow S."/>
            <person name="Severitt S."/>
            <person name="Schroder I."/>
            <person name="Tallon L."/>
            <person name="Sadzewicz L."/>
            <person name="Zhao X."/>
            <person name="Boylan J."/>
            <person name="Ott S."/>
            <person name="Bowen H."/>
            <person name="Vavikolanu K."/>
            <person name="Mehta A."/>
            <person name="Aluvathingal J."/>
            <person name="Nadendla S."/>
            <person name="Lowell S."/>
            <person name="Myers T."/>
            <person name="Yan Y."/>
            <person name="Sichtig H."/>
        </authorList>
    </citation>
    <scope>NUCLEOTIDE SEQUENCE [LARGE SCALE GENOMIC DNA]</scope>
    <source>
        <strain evidence="3 4">FDAARGOS_1131</strain>
    </source>
</reference>
<dbReference type="SUPFAM" id="SSF48452">
    <property type="entry name" value="TPR-like"/>
    <property type="match status" value="2"/>
</dbReference>
<organism evidence="3 4">
    <name type="scientific">Myroides odoratus</name>
    <name type="common">Flavobacterium odoratum</name>
    <dbReference type="NCBI Taxonomy" id="256"/>
    <lineage>
        <taxon>Bacteria</taxon>
        <taxon>Pseudomonadati</taxon>
        <taxon>Bacteroidota</taxon>
        <taxon>Flavobacteriia</taxon>
        <taxon>Flavobacteriales</taxon>
        <taxon>Flavobacteriaceae</taxon>
        <taxon>Myroides</taxon>
    </lineage>
</organism>
<dbReference type="GO" id="GO:0043531">
    <property type="term" value="F:ADP binding"/>
    <property type="evidence" value="ECO:0007669"/>
    <property type="project" value="InterPro"/>
</dbReference>
<proteinExistence type="predicted"/>
<dbReference type="InterPro" id="IPR019734">
    <property type="entry name" value="TPR_rpt"/>
</dbReference>
<dbReference type="PANTHER" id="PTHR47691:SF3">
    <property type="entry name" value="HTH-TYPE TRANSCRIPTIONAL REGULATOR RV0890C-RELATED"/>
    <property type="match status" value="1"/>
</dbReference>
<keyword evidence="1" id="KW-0802">TPR repeat</keyword>
<dbReference type="Proteomes" id="UP000596202">
    <property type="component" value="Chromosome"/>
</dbReference>
<dbReference type="InterPro" id="IPR027417">
    <property type="entry name" value="P-loop_NTPase"/>
</dbReference>
<dbReference type="InterPro" id="IPR002182">
    <property type="entry name" value="NB-ARC"/>
</dbReference>
<feature type="domain" description="NB-ARC" evidence="2">
    <location>
        <begin position="192"/>
        <end position="366"/>
    </location>
</feature>
<evidence type="ECO:0000313" key="4">
    <source>
        <dbReference type="Proteomes" id="UP000596202"/>
    </source>
</evidence>
<dbReference type="OrthoDB" id="9811837at2"/>
<evidence type="ECO:0000256" key="1">
    <source>
        <dbReference type="PROSITE-ProRule" id="PRU00339"/>
    </source>
</evidence>
<dbReference type="Gene3D" id="3.40.50.300">
    <property type="entry name" value="P-loop containing nucleotide triphosphate hydrolases"/>
    <property type="match status" value="1"/>
</dbReference>
<evidence type="ECO:0000313" key="3">
    <source>
        <dbReference type="EMBL" id="QQU01574.1"/>
    </source>
</evidence>
<name>A0A9Q6ZJJ7_MYROD</name>
<dbReference type="EMBL" id="CP068108">
    <property type="protein sequence ID" value="QQU01574.1"/>
    <property type="molecule type" value="Genomic_DNA"/>
</dbReference>
<accession>A0A9Q6ZJJ7</accession>
<dbReference type="PROSITE" id="PS50005">
    <property type="entry name" value="TPR"/>
    <property type="match status" value="1"/>
</dbReference>
<protein>
    <submittedName>
        <fullName evidence="3">Tetratricopeptide repeat protein</fullName>
    </submittedName>
</protein>
<dbReference type="Pfam" id="PF13432">
    <property type="entry name" value="TPR_16"/>
    <property type="match status" value="1"/>
</dbReference>
<sequence length="920" mass="106711">MIISNRRDVGYTIISRFEENFRLLLNNFLNRKYDSFYIYIPKGIVQKAKDRNNGDFESSLDFFENIDFPDLKEITIFKDHFKLLINEGFSKDDFILYMDQLYDLRCKIAHIKGSFSSIDLEKLIEFTEILSKKLQLKIILDLIDNLKENTNSDFLLTVPTDFYIDTYNKIGIINNLPTPDYEYDGGFVGRDEDRKKIIQYLSSPKFPVVTITGSGGVGKTALSLRIIQDILEEGNKLNLDTIVWLSAKENKLSDLGIEDIEPSLKDFEELLNIIIDMFDLPILDSIEEKIISVNKIFEINEKILIVVDNLETITDQRIINFIYDAPLNVKFLITSRKGLGQIERRHELRELKQKEAVYLFRQIAKDKGLIKLSQLKDEIISKYVEKVSNYPLAIKWVVGQVARGKDINSIIDKINTSDSDISKFCFDEIYSSLNENSQKILLTLSLVEKIPTATVLQYVVELNEDDFEDAIEELILSSLVIPEQYQNDNNEISTKYSLLPLTKSFIRIQASKTLDLREKLKYRINEVEHTITASEIAKKEYKHSLYNYGAKTDEEKVATIIAQNAFQKYQNDDYEGALEEYKRAIKTAPNFAPVYRNWALMEAYEDHLSEADSLMEKAATLDKHDPQIFLIWGNIKRKSTRHIDALSKYKIAHDLSPEDPIILNAYGQAQCRLGNYEEAEDLLSKALESKFDSIKHNVICKTSLAENYVNWGDSLYKNKNYKDAEDKYNEALRNCFSAISDNSKDPKIYNVLNKSNLRKGTMLLERKEYPKAIEALSNVANSQAYTNKQLSYKLNSLLNLAEHYINSNDEIQFKRYMGRIHREFKGTPQIKYPNFNDRYTILQENLDLENLKYGKISRINAEKGFAIITENETDETYLGHRSKFIPKIEILFDSIINKDVVFKKLESDFDKMHAYNIRFL</sequence>
<evidence type="ECO:0000259" key="2">
    <source>
        <dbReference type="Pfam" id="PF00931"/>
    </source>
</evidence>
<feature type="repeat" description="TPR" evidence="1">
    <location>
        <begin position="558"/>
        <end position="591"/>
    </location>
</feature>
<dbReference type="SUPFAM" id="SSF52540">
    <property type="entry name" value="P-loop containing nucleoside triphosphate hydrolases"/>
    <property type="match status" value="1"/>
</dbReference>
<dbReference type="PANTHER" id="PTHR47691">
    <property type="entry name" value="REGULATOR-RELATED"/>
    <property type="match status" value="1"/>
</dbReference>
<dbReference type="AlphaFoldDB" id="A0A9Q6ZJJ7"/>
<dbReference type="GeneID" id="93527496"/>
<dbReference type="Gene3D" id="1.25.40.10">
    <property type="entry name" value="Tetratricopeptide repeat domain"/>
    <property type="match status" value="2"/>
</dbReference>
<dbReference type="Pfam" id="PF00931">
    <property type="entry name" value="NB-ARC"/>
    <property type="match status" value="1"/>
</dbReference>
<dbReference type="SMART" id="SM00028">
    <property type="entry name" value="TPR"/>
    <property type="match status" value="4"/>
</dbReference>
<dbReference type="RefSeq" id="WP_002992195.1">
    <property type="nucleotide sequence ID" value="NZ_CP068108.1"/>
</dbReference>
<gene>
    <name evidence="3" type="ORF">I6I88_07510</name>
</gene>